<protein>
    <submittedName>
        <fullName evidence="1">Uncharacterized protein</fullName>
    </submittedName>
</protein>
<accession>A0A7Z0VIC2</accession>
<dbReference type="Proteomes" id="UP000094769">
    <property type="component" value="Unassembled WGS sequence"/>
</dbReference>
<organism evidence="1 2">
    <name type="scientific">Candidatus Thiodiazotropha endolucinida</name>
    <dbReference type="NCBI Taxonomy" id="1655433"/>
    <lineage>
        <taxon>Bacteria</taxon>
        <taxon>Pseudomonadati</taxon>
        <taxon>Pseudomonadota</taxon>
        <taxon>Gammaproteobacteria</taxon>
        <taxon>Chromatiales</taxon>
        <taxon>Sedimenticolaceae</taxon>
        <taxon>Candidatus Thiodiazotropha</taxon>
    </lineage>
</organism>
<proteinExistence type="predicted"/>
<evidence type="ECO:0000313" key="2">
    <source>
        <dbReference type="Proteomes" id="UP000094769"/>
    </source>
</evidence>
<sequence length="176" mass="19472">MVGIQIPNSKRIVCITGSVWTGSRSAPRRLLVKEGFVRPTWFTTSRRITDANYRRTSLSNFHLANASKKVLSHTKFGGSIVGIMQEDFNAAMEASKQGVLIVGPPEIAAQVAGKISEAVIFSLKDKQMDVSTCLDQAIQSGQLHRINVNVLEPGAWTKVYRSIMETMGLKLPHWMD</sequence>
<name>A0A7Z0VIC2_9GAMM</name>
<dbReference type="AlphaFoldDB" id="A0A7Z0VIC2"/>
<reference evidence="1 2" key="1">
    <citation type="submission" date="2016-06" db="EMBL/GenBank/DDBJ databases">
        <title>Genome sequence of endosymbiont of Candidatus Endolucinida thiodiazotropha.</title>
        <authorList>
            <person name="Poehlein A."/>
            <person name="Koenig S."/>
            <person name="Heiden S.E."/>
            <person name="Thuermer A."/>
            <person name="Voget S."/>
            <person name="Daniel R."/>
            <person name="Markert S."/>
            <person name="Gros O."/>
            <person name="Schweder T."/>
        </authorList>
    </citation>
    <scope>NUCLEOTIDE SEQUENCE [LARGE SCALE GENOMIC DNA]</scope>
    <source>
        <strain evidence="1 2">COS</strain>
    </source>
</reference>
<dbReference type="EMBL" id="MARB01000038">
    <property type="protein sequence ID" value="ODJ85729.1"/>
    <property type="molecule type" value="Genomic_DNA"/>
</dbReference>
<dbReference type="Gene3D" id="3.40.50.300">
    <property type="entry name" value="P-loop containing nucleotide triphosphate hydrolases"/>
    <property type="match status" value="1"/>
</dbReference>
<gene>
    <name evidence="1" type="ORF">CODIS_40670</name>
</gene>
<comment type="caution">
    <text evidence="1">The sequence shown here is derived from an EMBL/GenBank/DDBJ whole genome shotgun (WGS) entry which is preliminary data.</text>
</comment>
<keyword evidence="2" id="KW-1185">Reference proteome</keyword>
<dbReference type="InterPro" id="IPR027417">
    <property type="entry name" value="P-loop_NTPase"/>
</dbReference>
<evidence type="ECO:0000313" key="1">
    <source>
        <dbReference type="EMBL" id="ODJ85729.1"/>
    </source>
</evidence>